<dbReference type="PANTHER" id="PTHR12743">
    <property type="entry name" value="CYTOCHROME C1 HEME LYASE"/>
    <property type="match status" value="1"/>
</dbReference>
<gene>
    <name evidence="13" type="ORF">A7U60_g8849</name>
</gene>
<comment type="caution">
    <text evidence="13">The sequence shown here is derived from an EMBL/GenBank/DDBJ whole genome shotgun (WGS) entry which is preliminary data.</text>
</comment>
<feature type="compositionally biased region" description="Low complexity" evidence="11">
    <location>
        <begin position="264"/>
        <end position="273"/>
    </location>
</feature>
<evidence type="ECO:0000256" key="5">
    <source>
        <dbReference type="ARBA" id="ARBA00022792"/>
    </source>
</evidence>
<dbReference type="EC" id="4.4.1.17" evidence="10"/>
<evidence type="ECO:0000256" key="2">
    <source>
        <dbReference type="ARBA" id="ARBA00007255"/>
    </source>
</evidence>
<keyword evidence="8 10" id="KW-0472">Membrane</keyword>
<sequence length="541" mass="58633">MQILSTLILISALAAGLVEATPTKTTPLVARGGDSKGTKTSKDCSEKEFFWETRSCCLPSGGPTKTATPPSGIDCPSSWYFSHDQGCCVPKVKPTNSATPTCSKKGWLWISSLQCCSQSSSSSSSTSTPSSKPKSKKDHDKKDHGKDFVRKDWGNEYKEKKSYDKVKRSFEQWDASFCPTGLTTCPIISNGVFTGDSECVDTLSDLTSCGGCASLGQGTDCSPTPGASCLGGVCVVIRAKYRVERSAHQSACKKAMAQCPVDHSSSSSCSSDSQPVPKPRSGNDKCPVDHSQFSRAAEADKCPVDHKTRSTWIGLSGLFASSSSTSNESTSTSSGMSMSTTTNAIAPPSLPTARQVSSIPRSDSSDSTDSTEQKNWVYPSEAQFFAAMARKNHTPRTADMRVIVPIHNAVNERCWGEVMSWERGWGGERCGGVKLVSFKGRPEERTPKAWVKTLLGYQAPFDRHDWVIDRCGSRMRYVIDFYTGKSSTPGNLSFYLDVRPALDNWDAVKMRSLRFLERWVGPLPWTNAAATNDSGGAKTTK</sequence>
<evidence type="ECO:0000256" key="3">
    <source>
        <dbReference type="ARBA" id="ARBA00022617"/>
    </source>
</evidence>
<evidence type="ECO:0000256" key="6">
    <source>
        <dbReference type="ARBA" id="ARBA00023004"/>
    </source>
</evidence>
<dbReference type="Proteomes" id="UP000757232">
    <property type="component" value="Unassembled WGS sequence"/>
</dbReference>
<evidence type="ECO:0000256" key="10">
    <source>
        <dbReference type="RuleBase" id="RU363130"/>
    </source>
</evidence>
<feature type="region of interest" description="Disordered" evidence="11">
    <location>
        <begin position="321"/>
        <end position="373"/>
    </location>
</feature>
<feature type="compositionally biased region" description="Polar residues" evidence="11">
    <location>
        <begin position="352"/>
        <end position="361"/>
    </location>
</feature>
<keyword evidence="7 10" id="KW-0496">Mitochondrion</keyword>
<feature type="signal peptide" evidence="12">
    <location>
        <begin position="1"/>
        <end position="20"/>
    </location>
</feature>
<organism evidence="13 14">
    <name type="scientific">Sanghuangporus baumii</name>
    <name type="common">Phellinus baumii</name>
    <dbReference type="NCBI Taxonomy" id="108892"/>
    <lineage>
        <taxon>Eukaryota</taxon>
        <taxon>Fungi</taxon>
        <taxon>Dikarya</taxon>
        <taxon>Basidiomycota</taxon>
        <taxon>Agaricomycotina</taxon>
        <taxon>Agaricomycetes</taxon>
        <taxon>Hymenochaetales</taxon>
        <taxon>Hymenochaetaceae</taxon>
        <taxon>Sanghuangporus</taxon>
    </lineage>
</organism>
<reference evidence="13" key="1">
    <citation type="submission" date="2016-06" db="EMBL/GenBank/DDBJ databases">
        <title>Draft Genome sequence of the fungus Inonotus baumii.</title>
        <authorList>
            <person name="Zhu H."/>
            <person name="Lin W."/>
        </authorList>
    </citation>
    <scope>NUCLEOTIDE SEQUENCE</scope>
    <source>
        <strain evidence="13">821</strain>
    </source>
</reference>
<keyword evidence="3 10" id="KW-0349">Heme</keyword>
<dbReference type="GO" id="GO:0005743">
    <property type="term" value="C:mitochondrial inner membrane"/>
    <property type="evidence" value="ECO:0007669"/>
    <property type="project" value="UniProtKB-SubCell"/>
</dbReference>
<evidence type="ECO:0000256" key="12">
    <source>
        <dbReference type="SAM" id="SignalP"/>
    </source>
</evidence>
<dbReference type="InterPro" id="IPR000511">
    <property type="entry name" value="Holocyt_c/c1_synthase"/>
</dbReference>
<comment type="catalytic activity">
    <reaction evidence="10">
        <text>holo-[cytochrome c] = apo-[cytochrome c] + heme b</text>
        <dbReference type="Rhea" id="RHEA:22648"/>
        <dbReference type="Rhea" id="RHEA-COMP:10725"/>
        <dbReference type="Rhea" id="RHEA-COMP:10726"/>
        <dbReference type="ChEBI" id="CHEBI:29950"/>
        <dbReference type="ChEBI" id="CHEBI:60344"/>
        <dbReference type="ChEBI" id="CHEBI:83739"/>
        <dbReference type="EC" id="4.4.1.17"/>
    </reaction>
</comment>
<feature type="region of interest" description="Disordered" evidence="11">
    <location>
        <begin position="264"/>
        <end position="289"/>
    </location>
</feature>
<dbReference type="EMBL" id="LNZH02000216">
    <property type="protein sequence ID" value="OCB84173.1"/>
    <property type="molecule type" value="Genomic_DNA"/>
</dbReference>
<dbReference type="GO" id="GO:0004408">
    <property type="term" value="F:holocytochrome-c synthase activity"/>
    <property type="evidence" value="ECO:0007669"/>
    <property type="project" value="UniProtKB-EC"/>
</dbReference>
<evidence type="ECO:0000313" key="14">
    <source>
        <dbReference type="Proteomes" id="UP000757232"/>
    </source>
</evidence>
<evidence type="ECO:0000313" key="13">
    <source>
        <dbReference type="EMBL" id="OCB84173.1"/>
    </source>
</evidence>
<keyword evidence="4 10" id="KW-0479">Metal-binding</keyword>
<comment type="function">
    <text evidence="10">Lyase that catalyzes the covalent linking of the heme group to the cytochrome C apoprotein to produce the mature functional cytochrome.</text>
</comment>
<keyword evidence="14" id="KW-1185">Reference proteome</keyword>
<protein>
    <recommendedName>
        <fullName evidence="10">Holocytochrome c-type synthase</fullName>
        <ecNumber evidence="10">4.4.1.17</ecNumber>
    </recommendedName>
</protein>
<feature type="compositionally biased region" description="Low complexity" evidence="11">
    <location>
        <begin position="119"/>
        <end position="132"/>
    </location>
</feature>
<keyword evidence="12" id="KW-0732">Signal</keyword>
<dbReference type="PANTHER" id="PTHR12743:SF0">
    <property type="entry name" value="HOLOCYTOCHROME C-TYPE SYNTHASE"/>
    <property type="match status" value="1"/>
</dbReference>
<feature type="compositionally biased region" description="Low complexity" evidence="11">
    <location>
        <begin position="321"/>
        <end position="343"/>
    </location>
</feature>
<comment type="similarity">
    <text evidence="2 10">Belongs to the cytochrome c-type heme lyase family.</text>
</comment>
<evidence type="ECO:0000256" key="4">
    <source>
        <dbReference type="ARBA" id="ARBA00022723"/>
    </source>
</evidence>
<name>A0A9Q5HQM2_SANBA</name>
<comment type="subcellular location">
    <subcellularLocation>
        <location evidence="1 10">Mitochondrion inner membrane</location>
    </subcellularLocation>
</comment>
<accession>A0A9Q5HQM2</accession>
<keyword evidence="5 10" id="KW-0999">Mitochondrion inner membrane</keyword>
<keyword evidence="9 10" id="KW-0456">Lyase</keyword>
<dbReference type="Pfam" id="PF01265">
    <property type="entry name" value="Cyto_heme_lyase"/>
    <property type="match status" value="1"/>
</dbReference>
<dbReference type="GO" id="GO:0046872">
    <property type="term" value="F:metal ion binding"/>
    <property type="evidence" value="ECO:0007669"/>
    <property type="project" value="UniProtKB-KW"/>
</dbReference>
<keyword evidence="6 10" id="KW-0408">Iron</keyword>
<feature type="chain" id="PRO_5040122311" description="Holocytochrome c-type synthase" evidence="12">
    <location>
        <begin position="21"/>
        <end position="541"/>
    </location>
</feature>
<dbReference type="PROSITE" id="PS00822">
    <property type="entry name" value="CYTO_HEME_LYASE_2"/>
    <property type="match status" value="1"/>
</dbReference>
<dbReference type="AlphaFoldDB" id="A0A9Q5HQM2"/>
<feature type="region of interest" description="Disordered" evidence="11">
    <location>
        <begin position="119"/>
        <end position="148"/>
    </location>
</feature>
<evidence type="ECO:0000256" key="7">
    <source>
        <dbReference type="ARBA" id="ARBA00023128"/>
    </source>
</evidence>
<feature type="compositionally biased region" description="Basic and acidic residues" evidence="11">
    <location>
        <begin position="137"/>
        <end position="148"/>
    </location>
</feature>
<evidence type="ECO:0000256" key="8">
    <source>
        <dbReference type="ARBA" id="ARBA00023136"/>
    </source>
</evidence>
<evidence type="ECO:0000256" key="11">
    <source>
        <dbReference type="SAM" id="MobiDB-lite"/>
    </source>
</evidence>
<dbReference type="OrthoDB" id="4243at2759"/>
<evidence type="ECO:0000256" key="9">
    <source>
        <dbReference type="ARBA" id="ARBA00023239"/>
    </source>
</evidence>
<evidence type="ECO:0000256" key="1">
    <source>
        <dbReference type="ARBA" id="ARBA00004273"/>
    </source>
</evidence>
<proteinExistence type="inferred from homology"/>